<feature type="domain" description="UspA" evidence="4">
    <location>
        <begin position="2"/>
        <end position="145"/>
    </location>
</feature>
<gene>
    <name evidence="5" type="ORF">ATW55_03420</name>
</gene>
<comment type="similarity">
    <text evidence="1">Belongs to the universal stress protein A family.</text>
</comment>
<accession>A0A117SY43</accession>
<proteinExistence type="inferred from homology"/>
<dbReference type="Gene3D" id="3.40.50.620">
    <property type="entry name" value="HUPs"/>
    <property type="match status" value="1"/>
</dbReference>
<dbReference type="InterPro" id="IPR006015">
    <property type="entry name" value="Universal_stress_UspA"/>
</dbReference>
<sequence length="145" mass="15796">MNHILYATDGSGASREAIPMIIDLLTRWTEANLTVLYVSTAYHDPLYAGSIPGVPTIAEPEYNEEIVTTIKKEIVGDAFSSFQARVNFQQRVGYPAAVICEFAKEQSADLIVMGSHGRGALDRLLIGSVSHGVLNRSHVPVLVVR</sequence>
<evidence type="ECO:0000313" key="6">
    <source>
        <dbReference type="Proteomes" id="UP000053557"/>
    </source>
</evidence>
<evidence type="ECO:0000256" key="2">
    <source>
        <dbReference type="ARBA" id="ARBA00022741"/>
    </source>
</evidence>
<evidence type="ECO:0000259" key="4">
    <source>
        <dbReference type="Pfam" id="PF00582"/>
    </source>
</evidence>
<dbReference type="AlphaFoldDB" id="A0A117SY43"/>
<dbReference type="PANTHER" id="PTHR46268:SF27">
    <property type="entry name" value="UNIVERSAL STRESS PROTEIN RV2623"/>
    <property type="match status" value="1"/>
</dbReference>
<dbReference type="Proteomes" id="UP000053557">
    <property type="component" value="Unassembled WGS sequence"/>
</dbReference>
<dbReference type="RefSeq" id="WP_067714141.1">
    <property type="nucleotide sequence ID" value="NZ_LPVJ01000019.1"/>
</dbReference>
<reference evidence="5 6" key="1">
    <citation type="submission" date="2015-12" db="EMBL/GenBank/DDBJ databases">
        <title>Draft genome sequence of Acidibacillus ferrooxidans ITV001, isolated from a chalcopyrite acid mine drainage site in Brazil.</title>
        <authorList>
            <person name="Dall'Agnol H."/>
            <person name="Nancucheo I."/>
            <person name="Johnson B."/>
            <person name="Oliveira R."/>
            <person name="Leite L."/>
            <person name="Pylro V."/>
            <person name="Nunes G.L."/>
            <person name="Tzotzos G."/>
            <person name="Fernandes G.R."/>
            <person name="Dutra J."/>
            <person name="Orellana S.C."/>
            <person name="Oliveira G."/>
        </authorList>
    </citation>
    <scope>NUCLEOTIDE SEQUENCE [LARGE SCALE GENOMIC DNA]</scope>
    <source>
        <strain evidence="6">ITV01</strain>
    </source>
</reference>
<dbReference type="PRINTS" id="PR01438">
    <property type="entry name" value="UNVRSLSTRESS"/>
</dbReference>
<dbReference type="Pfam" id="PF00582">
    <property type="entry name" value="Usp"/>
    <property type="match status" value="1"/>
</dbReference>
<dbReference type="EMBL" id="LPVJ01000019">
    <property type="protein sequence ID" value="KUO96274.1"/>
    <property type="molecule type" value="Genomic_DNA"/>
</dbReference>
<dbReference type="InterPro" id="IPR006016">
    <property type="entry name" value="UspA"/>
</dbReference>
<keyword evidence="3" id="KW-0067">ATP-binding</keyword>
<organism evidence="5 6">
    <name type="scientific">Ferroacidibacillus organovorans</name>
    <dbReference type="NCBI Taxonomy" id="1765683"/>
    <lineage>
        <taxon>Bacteria</taxon>
        <taxon>Bacillati</taxon>
        <taxon>Bacillota</taxon>
        <taxon>Bacilli</taxon>
        <taxon>Bacillales</taxon>
        <taxon>Alicyclobacillaceae</taxon>
        <taxon>Ferroacidibacillus</taxon>
    </lineage>
</organism>
<keyword evidence="6" id="KW-1185">Reference proteome</keyword>
<evidence type="ECO:0000313" key="5">
    <source>
        <dbReference type="EMBL" id="KUO96274.1"/>
    </source>
</evidence>
<dbReference type="PANTHER" id="PTHR46268">
    <property type="entry name" value="STRESS RESPONSE PROTEIN NHAX"/>
    <property type="match status" value="1"/>
</dbReference>
<protein>
    <recommendedName>
        <fullName evidence="4">UspA domain-containing protein</fullName>
    </recommendedName>
</protein>
<comment type="caution">
    <text evidence="5">The sequence shown here is derived from an EMBL/GenBank/DDBJ whole genome shotgun (WGS) entry which is preliminary data.</text>
</comment>
<keyword evidence="2" id="KW-0547">Nucleotide-binding</keyword>
<dbReference type="InterPro" id="IPR014729">
    <property type="entry name" value="Rossmann-like_a/b/a_fold"/>
</dbReference>
<dbReference type="SUPFAM" id="SSF52402">
    <property type="entry name" value="Adenine nucleotide alpha hydrolases-like"/>
    <property type="match status" value="1"/>
</dbReference>
<evidence type="ECO:0000256" key="1">
    <source>
        <dbReference type="ARBA" id="ARBA00008791"/>
    </source>
</evidence>
<dbReference type="CDD" id="cd00293">
    <property type="entry name" value="USP-like"/>
    <property type="match status" value="1"/>
</dbReference>
<name>A0A117SY43_9BACL</name>
<evidence type="ECO:0000256" key="3">
    <source>
        <dbReference type="ARBA" id="ARBA00022840"/>
    </source>
</evidence>
<dbReference type="OrthoDB" id="9777884at2"/>
<dbReference type="GO" id="GO:0005524">
    <property type="term" value="F:ATP binding"/>
    <property type="evidence" value="ECO:0007669"/>
    <property type="project" value="UniProtKB-KW"/>
</dbReference>